<feature type="repeat" description="PPR" evidence="3">
    <location>
        <begin position="469"/>
        <end position="503"/>
    </location>
</feature>
<reference evidence="4 5" key="1">
    <citation type="journal article" date="2024" name="Plant Biotechnol. J.">
        <title>Dendrobium thyrsiflorum genome and its molecular insights into genes involved in important horticultural traits.</title>
        <authorList>
            <person name="Chen B."/>
            <person name="Wang J.Y."/>
            <person name="Zheng P.J."/>
            <person name="Li K.L."/>
            <person name="Liang Y.M."/>
            <person name="Chen X.F."/>
            <person name="Zhang C."/>
            <person name="Zhao X."/>
            <person name="He X."/>
            <person name="Zhang G.Q."/>
            <person name="Liu Z.J."/>
            <person name="Xu Q."/>
        </authorList>
    </citation>
    <scope>NUCLEOTIDE SEQUENCE [LARGE SCALE GENOMIC DNA]</scope>
    <source>
        <strain evidence="4">GZMU011</strain>
    </source>
</reference>
<evidence type="ECO:0000313" key="5">
    <source>
        <dbReference type="Proteomes" id="UP001552299"/>
    </source>
</evidence>
<dbReference type="InterPro" id="IPR002885">
    <property type="entry name" value="PPR_rpt"/>
</dbReference>
<dbReference type="Proteomes" id="UP001552299">
    <property type="component" value="Unassembled WGS sequence"/>
</dbReference>
<feature type="repeat" description="PPR" evidence="3">
    <location>
        <begin position="256"/>
        <end position="290"/>
    </location>
</feature>
<feature type="repeat" description="PPR" evidence="3">
    <location>
        <begin position="221"/>
        <end position="255"/>
    </location>
</feature>
<sequence>MASDDPDHTYREDQSRASINQGCYPCGGVNPMWALSLSISPILHTADSQPILLSFLSGGGTSPHRQTSTLPPVYSTSSGRDVWFNPNLDGRPSRIHTRRPQNSRHGHQQYLNRSVDMDALLAAVSFTSTATELHAVMSPYLPPHSSSAHHPPLSPSFMISLLSREPDHRRSLALLDWMLDAAHYPPSAVAYNVVLRNAARAGDFSLAAGLLHEMRVSVSPDRYTYSTLLSALTRSNLLDAALSLLPFMDADSISPDLVLFSNLISLALRLGDHSKALALFSRLRAAGITPDLIAYNSLLSALSRAGLFREARRILLSDMDAAGVPPDTISFSTILAALVARSRFLEALSLFHEMRSPHRRLPLDLTTCNIILDAYGQLDMVREADRLFWSMRRLGVPPSVVTCNTMLRVYGDAELFGEAVHLFRLMQRQNMEQNVVTYNTMMKIYGKSLEHEKAGNLLMEMQRQGIEPNPITYSTIISIWARAGKLDRAAKLFQKIRESGVDIDPVLYQTMIVVYERAGLVAHARCLLHDLKEPTNKISKDTAVTILAGAGRLEEAAWLFRRAEVKSIEVFRSMMDLFARNKKHANVVEVFDRMRAGGLFPDSEMISMVLNAYGKLQEFKKAEALYIEMEEEGCIFADKVHFQMLSLLGMKRDFKRVEELLEKLRNYSDIDKKELHIVAANVYERANRLDDAARIVGQMNERTSVSNALQVE</sequence>
<organism evidence="4 5">
    <name type="scientific">Dendrobium thyrsiflorum</name>
    <name type="common">Pinecone-like raceme dendrobium</name>
    <name type="synonym">Orchid</name>
    <dbReference type="NCBI Taxonomy" id="117978"/>
    <lineage>
        <taxon>Eukaryota</taxon>
        <taxon>Viridiplantae</taxon>
        <taxon>Streptophyta</taxon>
        <taxon>Embryophyta</taxon>
        <taxon>Tracheophyta</taxon>
        <taxon>Spermatophyta</taxon>
        <taxon>Magnoliopsida</taxon>
        <taxon>Liliopsida</taxon>
        <taxon>Asparagales</taxon>
        <taxon>Orchidaceae</taxon>
        <taxon>Epidendroideae</taxon>
        <taxon>Malaxideae</taxon>
        <taxon>Dendrobiinae</taxon>
        <taxon>Dendrobium</taxon>
    </lineage>
</organism>
<dbReference type="Gene3D" id="1.25.40.10">
    <property type="entry name" value="Tetratricopeptide repeat domain"/>
    <property type="match status" value="4"/>
</dbReference>
<dbReference type="Pfam" id="PF13041">
    <property type="entry name" value="PPR_2"/>
    <property type="match status" value="3"/>
</dbReference>
<dbReference type="PROSITE" id="PS51375">
    <property type="entry name" value="PPR"/>
    <property type="match status" value="9"/>
</dbReference>
<feature type="repeat" description="PPR" evidence="3">
    <location>
        <begin position="434"/>
        <end position="468"/>
    </location>
</feature>
<evidence type="ECO:0000256" key="1">
    <source>
        <dbReference type="ARBA" id="ARBA00007626"/>
    </source>
</evidence>
<protein>
    <recommendedName>
        <fullName evidence="6">Pentatricopeptide repeat-containing protein</fullName>
    </recommendedName>
</protein>
<feature type="repeat" description="PPR" evidence="3">
    <location>
        <begin position="291"/>
        <end position="326"/>
    </location>
</feature>
<evidence type="ECO:0008006" key="6">
    <source>
        <dbReference type="Google" id="ProtNLM"/>
    </source>
</evidence>
<feature type="repeat" description="PPR" evidence="3">
    <location>
        <begin position="567"/>
        <end position="601"/>
    </location>
</feature>
<dbReference type="EMBL" id="JANQDX010000014">
    <property type="protein sequence ID" value="KAL0911992.1"/>
    <property type="molecule type" value="Genomic_DNA"/>
</dbReference>
<accession>A0ABD0UNK6</accession>
<name>A0ABD0UNK6_DENTH</name>
<dbReference type="Pfam" id="PF13812">
    <property type="entry name" value="PPR_3"/>
    <property type="match status" value="1"/>
</dbReference>
<evidence type="ECO:0000313" key="4">
    <source>
        <dbReference type="EMBL" id="KAL0911992.1"/>
    </source>
</evidence>
<dbReference type="Pfam" id="PF01535">
    <property type="entry name" value="PPR"/>
    <property type="match status" value="3"/>
</dbReference>
<evidence type="ECO:0000256" key="3">
    <source>
        <dbReference type="PROSITE-ProRule" id="PRU00708"/>
    </source>
</evidence>
<feature type="repeat" description="PPR" evidence="3">
    <location>
        <begin position="399"/>
        <end position="433"/>
    </location>
</feature>
<dbReference type="NCBIfam" id="TIGR00756">
    <property type="entry name" value="PPR"/>
    <property type="match status" value="8"/>
</dbReference>
<dbReference type="FunFam" id="1.25.40.10:FF:000770">
    <property type="entry name" value="pentatricopeptide repeat-containing protein At5g39980, chloroplastic"/>
    <property type="match status" value="1"/>
</dbReference>
<feature type="repeat" description="PPR" evidence="3">
    <location>
        <begin position="602"/>
        <end position="636"/>
    </location>
</feature>
<dbReference type="PANTHER" id="PTHR47447:SF7">
    <property type="entry name" value="PENTATRICOPEPTIDE REPEAT-CONTAINING PROTEIN"/>
    <property type="match status" value="1"/>
</dbReference>
<keyword evidence="2" id="KW-0677">Repeat</keyword>
<feature type="repeat" description="PPR" evidence="3">
    <location>
        <begin position="364"/>
        <end position="398"/>
    </location>
</feature>
<proteinExistence type="inferred from homology"/>
<dbReference type="PANTHER" id="PTHR47447">
    <property type="entry name" value="OS03G0856100 PROTEIN"/>
    <property type="match status" value="1"/>
</dbReference>
<comment type="similarity">
    <text evidence="1">Belongs to the PPR family. P subfamily.</text>
</comment>
<dbReference type="AlphaFoldDB" id="A0ABD0UNK6"/>
<dbReference type="InterPro" id="IPR011990">
    <property type="entry name" value="TPR-like_helical_dom_sf"/>
</dbReference>
<gene>
    <name evidence="4" type="ORF">M5K25_017932</name>
</gene>
<keyword evidence="5" id="KW-1185">Reference proteome</keyword>
<comment type="caution">
    <text evidence="4">The sequence shown here is derived from an EMBL/GenBank/DDBJ whole genome shotgun (WGS) entry which is preliminary data.</text>
</comment>
<evidence type="ECO:0000256" key="2">
    <source>
        <dbReference type="ARBA" id="ARBA00022737"/>
    </source>
</evidence>